<evidence type="ECO:0000256" key="1">
    <source>
        <dbReference type="ARBA" id="ARBA00004193"/>
    </source>
</evidence>
<evidence type="ECO:0000256" key="5">
    <source>
        <dbReference type="ARBA" id="ARBA00022679"/>
    </source>
</evidence>
<dbReference type="Proteomes" id="UP000825935">
    <property type="component" value="Chromosome 29"/>
</dbReference>
<dbReference type="GO" id="GO:0005524">
    <property type="term" value="F:ATP binding"/>
    <property type="evidence" value="ECO:0007669"/>
    <property type="project" value="UniProtKB-KW"/>
</dbReference>
<dbReference type="Pfam" id="PF07714">
    <property type="entry name" value="PK_Tyr_Ser-Thr"/>
    <property type="match status" value="1"/>
</dbReference>
<evidence type="ECO:0000313" key="16">
    <source>
        <dbReference type="Proteomes" id="UP000825935"/>
    </source>
</evidence>
<dbReference type="GO" id="GO:0009742">
    <property type="term" value="P:brassinosteroid mediated signaling pathway"/>
    <property type="evidence" value="ECO:0007669"/>
    <property type="project" value="InterPro"/>
</dbReference>
<comment type="caution">
    <text evidence="15">The sequence shown here is derived from an EMBL/GenBank/DDBJ whole genome shotgun (WGS) entry which is preliminary data.</text>
</comment>
<dbReference type="InterPro" id="IPR011009">
    <property type="entry name" value="Kinase-like_dom_sf"/>
</dbReference>
<reference evidence="15" key="1">
    <citation type="submission" date="2021-08" db="EMBL/GenBank/DDBJ databases">
        <title>WGS assembly of Ceratopteris richardii.</title>
        <authorList>
            <person name="Marchant D.B."/>
            <person name="Chen G."/>
            <person name="Jenkins J."/>
            <person name="Shu S."/>
            <person name="Leebens-Mack J."/>
            <person name="Grimwood J."/>
            <person name="Schmutz J."/>
            <person name="Soltis P."/>
            <person name="Soltis D."/>
            <person name="Chen Z.-H."/>
        </authorList>
    </citation>
    <scope>NUCLEOTIDE SEQUENCE</scope>
    <source>
        <strain evidence="15">Whitten #5841</strain>
        <tissue evidence="15">Leaf</tissue>
    </source>
</reference>
<comment type="catalytic activity">
    <reaction evidence="12">
        <text>L-threonyl-[protein] + ATP = O-phospho-L-threonyl-[protein] + ADP + H(+)</text>
        <dbReference type="Rhea" id="RHEA:46608"/>
        <dbReference type="Rhea" id="RHEA-COMP:11060"/>
        <dbReference type="Rhea" id="RHEA-COMP:11605"/>
        <dbReference type="ChEBI" id="CHEBI:15378"/>
        <dbReference type="ChEBI" id="CHEBI:30013"/>
        <dbReference type="ChEBI" id="CHEBI:30616"/>
        <dbReference type="ChEBI" id="CHEBI:61977"/>
        <dbReference type="ChEBI" id="CHEBI:456216"/>
        <dbReference type="EC" id="2.7.11.1"/>
    </reaction>
</comment>
<keyword evidence="9" id="KW-0067">ATP-binding</keyword>
<evidence type="ECO:0000256" key="6">
    <source>
        <dbReference type="ARBA" id="ARBA00022707"/>
    </source>
</evidence>
<dbReference type="InterPro" id="IPR001245">
    <property type="entry name" value="Ser-Thr/Tyr_kinase_cat_dom"/>
</dbReference>
<dbReference type="InterPro" id="IPR045845">
    <property type="entry name" value="BSK"/>
</dbReference>
<dbReference type="Pfam" id="PF25575">
    <property type="entry name" value="TPR_BSK1_C"/>
    <property type="match status" value="1"/>
</dbReference>
<evidence type="ECO:0000256" key="8">
    <source>
        <dbReference type="ARBA" id="ARBA00022777"/>
    </source>
</evidence>
<dbReference type="PANTHER" id="PTHR45863:SF15">
    <property type="entry name" value="SERINE_THREONINE-PROTEIN KINASE BSK2"/>
    <property type="match status" value="1"/>
</dbReference>
<dbReference type="GO" id="GO:0005886">
    <property type="term" value="C:plasma membrane"/>
    <property type="evidence" value="ECO:0007669"/>
    <property type="project" value="UniProtKB-SubCell"/>
</dbReference>
<sequence>MGSCLSKFNVLKASDGDAARVVSDAGDTIEPIHVPVFQEFSLEQLRLATNGFNEENIVSEGGDKTPNMVFKGRLGNDYLIAVKRFSKSSWPDAKQFVAEASGVGQIRSKKVVNLIGCCFDGDIPFLVSEFMPNGTLAKHLFHSHVLGDQRPMEWALRLRVAYHIAQALDECTRCGHPLYHDLNTYRILFDQDGNPRLSSFGLMKNSRDGKSYSTNLAYTPPEFLKTGRVTSESVIYSFGSVLLDLLSGKHIPPSHALDLIKGKNLGSLMDSHLEGQFTIEEATELIRLASRCLQYEPRERPTIRVLVDSLATLQRKVEVPSDVMLGVQREPLSPKPIQVVVRSKLADACSRMDLTSIHQQLVALHYKGDSSVDELSFQIWTREMQEALNARKRGDQAFVEKQFETAITNYSQFLSGSANPSATALVRRSLAYLFTDQPNLALRDAMQAQYVNPEWHVAFYMQSVALKKLNMVTESSDMLNEGASLEQQYSPKH</sequence>
<evidence type="ECO:0000256" key="4">
    <source>
        <dbReference type="ARBA" id="ARBA00022527"/>
    </source>
</evidence>
<keyword evidence="6" id="KW-0519">Myristate</keyword>
<evidence type="ECO:0000256" key="3">
    <source>
        <dbReference type="ARBA" id="ARBA00022475"/>
    </source>
</evidence>
<evidence type="ECO:0000256" key="7">
    <source>
        <dbReference type="ARBA" id="ARBA00022741"/>
    </source>
</evidence>
<dbReference type="FunFam" id="1.10.510.10:FF:000069">
    <property type="entry name" value="probable serine/threonine-protein kinase At5g41260"/>
    <property type="match status" value="1"/>
</dbReference>
<feature type="domain" description="Protein kinase" evidence="14">
    <location>
        <begin position="55"/>
        <end position="313"/>
    </location>
</feature>
<gene>
    <name evidence="15" type="ORF">KP509_29G078500</name>
</gene>
<protein>
    <recommendedName>
        <fullName evidence="2">non-specific serine/threonine protein kinase</fullName>
        <ecNumber evidence="2">2.7.11.1</ecNumber>
    </recommendedName>
</protein>
<proteinExistence type="predicted"/>
<dbReference type="Gene3D" id="3.30.200.20">
    <property type="entry name" value="Phosphorylase Kinase, domain 1"/>
    <property type="match status" value="1"/>
</dbReference>
<evidence type="ECO:0000256" key="9">
    <source>
        <dbReference type="ARBA" id="ARBA00022840"/>
    </source>
</evidence>
<evidence type="ECO:0000256" key="12">
    <source>
        <dbReference type="ARBA" id="ARBA00047899"/>
    </source>
</evidence>
<dbReference type="EC" id="2.7.11.1" evidence="2"/>
<dbReference type="SUPFAM" id="SSF56112">
    <property type="entry name" value="Protein kinase-like (PK-like)"/>
    <property type="match status" value="1"/>
</dbReference>
<keyword evidence="10" id="KW-0472">Membrane</keyword>
<keyword evidence="3" id="KW-1003">Cell membrane</keyword>
<dbReference type="InterPro" id="IPR011990">
    <property type="entry name" value="TPR-like_helical_dom_sf"/>
</dbReference>
<evidence type="ECO:0000256" key="11">
    <source>
        <dbReference type="ARBA" id="ARBA00023288"/>
    </source>
</evidence>
<dbReference type="PANTHER" id="PTHR45863">
    <property type="entry name" value="SERINE/THREONINE-PROTEIN KINASE BSK5"/>
    <property type="match status" value="1"/>
</dbReference>
<evidence type="ECO:0000256" key="2">
    <source>
        <dbReference type="ARBA" id="ARBA00012513"/>
    </source>
</evidence>
<keyword evidence="8" id="KW-0418">Kinase</keyword>
<comment type="catalytic activity">
    <reaction evidence="13">
        <text>L-seryl-[protein] + ATP = O-phospho-L-seryl-[protein] + ADP + H(+)</text>
        <dbReference type="Rhea" id="RHEA:17989"/>
        <dbReference type="Rhea" id="RHEA-COMP:9863"/>
        <dbReference type="Rhea" id="RHEA-COMP:11604"/>
        <dbReference type="ChEBI" id="CHEBI:15378"/>
        <dbReference type="ChEBI" id="CHEBI:29999"/>
        <dbReference type="ChEBI" id="CHEBI:30616"/>
        <dbReference type="ChEBI" id="CHEBI:83421"/>
        <dbReference type="ChEBI" id="CHEBI:456216"/>
        <dbReference type="EC" id="2.7.11.1"/>
    </reaction>
</comment>
<keyword evidence="16" id="KW-1185">Reference proteome</keyword>
<evidence type="ECO:0000313" key="15">
    <source>
        <dbReference type="EMBL" id="KAH7292633.1"/>
    </source>
</evidence>
<dbReference type="SUPFAM" id="SSF48452">
    <property type="entry name" value="TPR-like"/>
    <property type="match status" value="1"/>
</dbReference>
<keyword evidence="5" id="KW-0808">Transferase</keyword>
<dbReference type="OrthoDB" id="1028014at2759"/>
<dbReference type="InterPro" id="IPR000719">
    <property type="entry name" value="Prot_kinase_dom"/>
</dbReference>
<dbReference type="EMBL" id="CM035434">
    <property type="protein sequence ID" value="KAH7292634.1"/>
    <property type="molecule type" value="Genomic_DNA"/>
</dbReference>
<dbReference type="OMA" id="DVPSYIM"/>
<accession>A0A8T2RAW6</accession>
<dbReference type="GO" id="GO:0004674">
    <property type="term" value="F:protein serine/threonine kinase activity"/>
    <property type="evidence" value="ECO:0007669"/>
    <property type="project" value="UniProtKB-KW"/>
</dbReference>
<name>A0A8T2RAW6_CERRI</name>
<dbReference type="AlphaFoldDB" id="A0A8T2RAW6"/>
<evidence type="ECO:0000256" key="13">
    <source>
        <dbReference type="ARBA" id="ARBA00048679"/>
    </source>
</evidence>
<dbReference type="Gene3D" id="1.10.510.10">
    <property type="entry name" value="Transferase(Phosphotransferase) domain 1"/>
    <property type="match status" value="1"/>
</dbReference>
<dbReference type="Gene3D" id="1.25.40.10">
    <property type="entry name" value="Tetratricopeptide repeat domain"/>
    <property type="match status" value="1"/>
</dbReference>
<evidence type="ECO:0000256" key="10">
    <source>
        <dbReference type="ARBA" id="ARBA00023136"/>
    </source>
</evidence>
<dbReference type="InterPro" id="IPR058209">
    <property type="entry name" value="TPR_BSK1_C"/>
</dbReference>
<dbReference type="FunFam" id="3.30.200.20:FF:000154">
    <property type="entry name" value="probable serine/threonine-protein kinase At4g35230"/>
    <property type="match status" value="1"/>
</dbReference>
<comment type="subcellular location">
    <subcellularLocation>
        <location evidence="1">Cell membrane</location>
        <topology evidence="1">Lipid-anchor</topology>
    </subcellularLocation>
</comment>
<keyword evidence="4" id="KW-0723">Serine/threonine-protein kinase</keyword>
<dbReference type="EMBL" id="CM035434">
    <property type="protein sequence ID" value="KAH7292633.1"/>
    <property type="molecule type" value="Genomic_DNA"/>
</dbReference>
<keyword evidence="11" id="KW-0449">Lipoprotein</keyword>
<evidence type="ECO:0000259" key="14">
    <source>
        <dbReference type="PROSITE" id="PS50011"/>
    </source>
</evidence>
<dbReference type="PROSITE" id="PS50011">
    <property type="entry name" value="PROTEIN_KINASE_DOM"/>
    <property type="match status" value="1"/>
</dbReference>
<organism evidence="15 16">
    <name type="scientific">Ceratopteris richardii</name>
    <name type="common">Triangle waterfern</name>
    <dbReference type="NCBI Taxonomy" id="49495"/>
    <lineage>
        <taxon>Eukaryota</taxon>
        <taxon>Viridiplantae</taxon>
        <taxon>Streptophyta</taxon>
        <taxon>Embryophyta</taxon>
        <taxon>Tracheophyta</taxon>
        <taxon>Polypodiopsida</taxon>
        <taxon>Polypodiidae</taxon>
        <taxon>Polypodiales</taxon>
        <taxon>Pteridineae</taxon>
        <taxon>Pteridaceae</taxon>
        <taxon>Parkerioideae</taxon>
        <taxon>Ceratopteris</taxon>
    </lineage>
</organism>
<keyword evidence="7" id="KW-0547">Nucleotide-binding</keyword>